<evidence type="ECO:0000313" key="3">
    <source>
        <dbReference type="Proteomes" id="UP000005408"/>
    </source>
</evidence>
<feature type="transmembrane region" description="Helical" evidence="1">
    <location>
        <begin position="59"/>
        <end position="81"/>
    </location>
</feature>
<keyword evidence="1" id="KW-0472">Membrane</keyword>
<keyword evidence="3" id="KW-1185">Reference proteome</keyword>
<name>A0A8W8JFE6_MAGGI</name>
<keyword evidence="1" id="KW-1133">Transmembrane helix</keyword>
<dbReference type="EnsemblMetazoa" id="G18289.1">
    <property type="protein sequence ID" value="G18289.1:cds"/>
    <property type="gene ID" value="G18289"/>
</dbReference>
<evidence type="ECO:0000256" key="1">
    <source>
        <dbReference type="SAM" id="Phobius"/>
    </source>
</evidence>
<protein>
    <submittedName>
        <fullName evidence="2">Uncharacterized protein</fullName>
    </submittedName>
</protein>
<dbReference type="Proteomes" id="UP000005408">
    <property type="component" value="Unassembled WGS sequence"/>
</dbReference>
<evidence type="ECO:0000313" key="2">
    <source>
        <dbReference type="EnsemblMetazoa" id="G18289.1:cds"/>
    </source>
</evidence>
<accession>A0A8W8JFE6</accession>
<organism evidence="2 3">
    <name type="scientific">Magallana gigas</name>
    <name type="common">Pacific oyster</name>
    <name type="synonym">Crassostrea gigas</name>
    <dbReference type="NCBI Taxonomy" id="29159"/>
    <lineage>
        <taxon>Eukaryota</taxon>
        <taxon>Metazoa</taxon>
        <taxon>Spiralia</taxon>
        <taxon>Lophotrochozoa</taxon>
        <taxon>Mollusca</taxon>
        <taxon>Bivalvia</taxon>
        <taxon>Autobranchia</taxon>
        <taxon>Pteriomorphia</taxon>
        <taxon>Ostreida</taxon>
        <taxon>Ostreoidea</taxon>
        <taxon>Ostreidae</taxon>
        <taxon>Magallana</taxon>
    </lineage>
</organism>
<reference evidence="2" key="1">
    <citation type="submission" date="2022-08" db="UniProtKB">
        <authorList>
            <consortium name="EnsemblMetazoa"/>
        </authorList>
    </citation>
    <scope>IDENTIFICATION</scope>
    <source>
        <strain evidence="2">05x7-T-G4-1.051#20</strain>
    </source>
</reference>
<proteinExistence type="predicted"/>
<dbReference type="AlphaFoldDB" id="A0A8W8JFE6"/>
<keyword evidence="1" id="KW-0812">Transmembrane</keyword>
<sequence>LPEKRENEHMSDSILEWKLDGRTVPPDHVFTNFIAVYPDTRLTNVRFGNGLEPDTFNPIYFKCLIAFIISDVIPVSTVFILESAISVKIVFIVCKCCVIPIVPYSGLCSNY</sequence>